<evidence type="ECO:0000313" key="3">
    <source>
        <dbReference type="EMBL" id="OUJ18867.1"/>
    </source>
</evidence>
<dbReference type="Proteomes" id="UP000195137">
    <property type="component" value="Unassembled WGS sequence"/>
</dbReference>
<dbReference type="Gene3D" id="3.30.1490.150">
    <property type="entry name" value="Hypothetical protein ph0010, domain 2"/>
    <property type="match status" value="1"/>
</dbReference>
<evidence type="ECO:0000259" key="2">
    <source>
        <dbReference type="PROSITE" id="PS51112"/>
    </source>
</evidence>
<dbReference type="InterPro" id="IPR036071">
    <property type="entry name" value="AMMECR1_dom_sf"/>
</dbReference>
<dbReference type="OrthoDB" id="25187at2157"/>
<dbReference type="PANTHER" id="PTHR13016">
    <property type="entry name" value="AMMECR1 HOMOLOG"/>
    <property type="match status" value="1"/>
</dbReference>
<dbReference type="RefSeq" id="WP_086636921.1">
    <property type="nucleotide sequence ID" value="NZ_MRZU01000003.1"/>
</dbReference>
<dbReference type="NCBIfam" id="TIGR04335">
    <property type="entry name" value="AmmeMemoSam_A"/>
    <property type="match status" value="1"/>
</dbReference>
<dbReference type="InterPro" id="IPR023472">
    <property type="entry name" value="Uncharacterised_MJ0810"/>
</dbReference>
<comment type="caution">
    <text evidence="3">The sequence shown here is derived from an EMBL/GenBank/DDBJ whole genome shotgun (WGS) entry which is preliminary data.</text>
</comment>
<dbReference type="Pfam" id="PF01871">
    <property type="entry name" value="AMMECR1"/>
    <property type="match status" value="1"/>
</dbReference>
<name>A0A1Y3GC82_9EURY</name>
<organism evidence="3 4">
    <name type="scientific">Methanonatronarchaeum thermophilum</name>
    <dbReference type="NCBI Taxonomy" id="1927129"/>
    <lineage>
        <taxon>Archaea</taxon>
        <taxon>Methanobacteriati</taxon>
        <taxon>Methanobacteriota</taxon>
        <taxon>Methanonatronarchaeia</taxon>
        <taxon>Methanonatronarchaeales</taxon>
        <taxon>Methanonatronarchaeaceae</taxon>
        <taxon>Methanonatronarchaeum</taxon>
    </lineage>
</organism>
<dbReference type="InterPro" id="IPR027485">
    <property type="entry name" value="AMMECR1_N"/>
</dbReference>
<evidence type="ECO:0000313" key="4">
    <source>
        <dbReference type="Proteomes" id="UP000195137"/>
    </source>
</evidence>
<evidence type="ECO:0000256" key="1">
    <source>
        <dbReference type="HAMAP-Rule" id="MF_00645"/>
    </source>
</evidence>
<accession>A0A1Y3GC82</accession>
<dbReference type="EMBL" id="MRZU01000003">
    <property type="protein sequence ID" value="OUJ18867.1"/>
    <property type="molecule type" value="Genomic_DNA"/>
</dbReference>
<proteinExistence type="inferred from homology"/>
<dbReference type="NCBIfam" id="TIGR00296">
    <property type="entry name" value="TIGR00296 family protein"/>
    <property type="match status" value="1"/>
</dbReference>
<dbReference type="InterPro" id="IPR002733">
    <property type="entry name" value="AMMECR1_domain"/>
</dbReference>
<dbReference type="Gene3D" id="3.30.700.20">
    <property type="entry name" value="Hypothetical protein ph0010, domain 1"/>
    <property type="match status" value="1"/>
</dbReference>
<gene>
    <name evidence="3" type="ORF">AMET1_0518</name>
</gene>
<reference evidence="3 4" key="1">
    <citation type="submission" date="2016-12" db="EMBL/GenBank/DDBJ databases">
        <title>Discovery of methanogenic haloarchaea.</title>
        <authorList>
            <person name="Sorokin D.Y."/>
            <person name="Makarova K.S."/>
            <person name="Abbas B."/>
            <person name="Ferrer M."/>
            <person name="Golyshin P.N."/>
        </authorList>
    </citation>
    <scope>NUCLEOTIDE SEQUENCE [LARGE SCALE GENOMIC DNA]</scope>
    <source>
        <strain evidence="3">AMET1</strain>
    </source>
</reference>
<feature type="domain" description="AMMECR1" evidence="2">
    <location>
        <begin position="5"/>
        <end position="194"/>
    </location>
</feature>
<sequence length="201" mass="22556">MLDFNEGVVAVKFARKCIESNLNEVELDEGVFEFNSIFSEMRGAFITIRKDGELRGCIGRPYPEQDLKEALRASAVGAAFEDPRFPSVSRDEFEDIVVEVTVLTEPEEIEVSGRDMLDEVEVGRHGLIVISGSRRGLLLPQVAVEYSWDSMEFLSETCMKAGLLPDAWIEPDTTVQRFEGQIFVEKEPEGDVKEIDIDEGC</sequence>
<dbReference type="PANTHER" id="PTHR13016:SF0">
    <property type="entry name" value="AMME SYNDROME CANDIDATE GENE 1 PROTEIN"/>
    <property type="match status" value="1"/>
</dbReference>
<dbReference type="InterPro" id="IPR027623">
    <property type="entry name" value="AmmeMemoSam_A"/>
</dbReference>
<dbReference type="HAMAP" id="MF_00645">
    <property type="entry name" value="AMMECR1"/>
    <property type="match status" value="1"/>
</dbReference>
<dbReference type="SUPFAM" id="SSF143447">
    <property type="entry name" value="AMMECR1-like"/>
    <property type="match status" value="1"/>
</dbReference>
<dbReference type="AlphaFoldDB" id="A0A1Y3GC82"/>
<dbReference type="InterPro" id="IPR023473">
    <property type="entry name" value="AMMECR1"/>
</dbReference>
<keyword evidence="4" id="KW-1185">Reference proteome</keyword>
<dbReference type="PROSITE" id="PS51112">
    <property type="entry name" value="AMMECR1"/>
    <property type="match status" value="1"/>
</dbReference>
<protein>
    <recommendedName>
        <fullName evidence="1">Protein AMET1_0518</fullName>
    </recommendedName>
</protein>